<sequence length="34" mass="3677">MRGYVKEVLRKLGAHSQLEAVAIARRAGLLPDAS</sequence>
<dbReference type="SUPFAM" id="SSF46894">
    <property type="entry name" value="C-terminal effector domain of the bipartite response regulators"/>
    <property type="match status" value="1"/>
</dbReference>
<evidence type="ECO:0000313" key="1">
    <source>
        <dbReference type="EMBL" id="CAB4564555.1"/>
    </source>
</evidence>
<proteinExistence type="predicted"/>
<dbReference type="Gene3D" id="1.10.10.10">
    <property type="entry name" value="Winged helix-like DNA-binding domain superfamily/Winged helix DNA-binding domain"/>
    <property type="match status" value="1"/>
</dbReference>
<organism evidence="1">
    <name type="scientific">freshwater metagenome</name>
    <dbReference type="NCBI Taxonomy" id="449393"/>
    <lineage>
        <taxon>unclassified sequences</taxon>
        <taxon>metagenomes</taxon>
        <taxon>ecological metagenomes</taxon>
    </lineage>
</organism>
<dbReference type="GO" id="GO:0003677">
    <property type="term" value="F:DNA binding"/>
    <property type="evidence" value="ECO:0007669"/>
    <property type="project" value="InterPro"/>
</dbReference>
<gene>
    <name evidence="1" type="ORF">UFOPK1493_02004</name>
</gene>
<accession>A0A6J6DNL1</accession>
<reference evidence="1" key="1">
    <citation type="submission" date="2020-05" db="EMBL/GenBank/DDBJ databases">
        <authorList>
            <person name="Chiriac C."/>
            <person name="Salcher M."/>
            <person name="Ghai R."/>
            <person name="Kavagutti S V."/>
        </authorList>
    </citation>
    <scope>NUCLEOTIDE SEQUENCE</scope>
</reference>
<name>A0A6J6DNL1_9ZZZZ</name>
<protein>
    <submittedName>
        <fullName evidence="1">Unannotated protein</fullName>
    </submittedName>
</protein>
<dbReference type="InterPro" id="IPR036388">
    <property type="entry name" value="WH-like_DNA-bd_sf"/>
</dbReference>
<dbReference type="AlphaFoldDB" id="A0A6J6DNL1"/>
<dbReference type="InterPro" id="IPR016032">
    <property type="entry name" value="Sig_transdc_resp-reg_C-effctor"/>
</dbReference>
<dbReference type="GO" id="GO:0006355">
    <property type="term" value="P:regulation of DNA-templated transcription"/>
    <property type="evidence" value="ECO:0007669"/>
    <property type="project" value="InterPro"/>
</dbReference>
<dbReference type="EMBL" id="CAEZSR010000072">
    <property type="protein sequence ID" value="CAB4564555.1"/>
    <property type="molecule type" value="Genomic_DNA"/>
</dbReference>